<keyword evidence="10" id="KW-1185">Reference proteome</keyword>
<dbReference type="InterPro" id="IPR003738">
    <property type="entry name" value="SRAP"/>
</dbReference>
<keyword evidence="2 8" id="KW-0645">Protease</keyword>
<dbReference type="PANTHER" id="PTHR13604:SF0">
    <property type="entry name" value="ABASIC SITE PROCESSING PROTEIN HMCES"/>
    <property type="match status" value="1"/>
</dbReference>
<evidence type="ECO:0000256" key="4">
    <source>
        <dbReference type="ARBA" id="ARBA00022801"/>
    </source>
</evidence>
<dbReference type="EMBL" id="JAUSUY010000006">
    <property type="protein sequence ID" value="MDT3426379.1"/>
    <property type="molecule type" value="Genomic_DNA"/>
</dbReference>
<dbReference type="InterPro" id="IPR036590">
    <property type="entry name" value="SRAP-like"/>
</dbReference>
<dbReference type="Pfam" id="PF02586">
    <property type="entry name" value="SRAP"/>
    <property type="match status" value="1"/>
</dbReference>
<evidence type="ECO:0000313" key="9">
    <source>
        <dbReference type="EMBL" id="MDT3426379.1"/>
    </source>
</evidence>
<organism evidence="9 10">
    <name type="scientific">Paenibacillus forsythiae</name>
    <dbReference type="NCBI Taxonomy" id="365616"/>
    <lineage>
        <taxon>Bacteria</taxon>
        <taxon>Bacillati</taxon>
        <taxon>Bacillota</taxon>
        <taxon>Bacilli</taxon>
        <taxon>Bacillales</taxon>
        <taxon>Paenibacillaceae</taxon>
        <taxon>Paenibacillus</taxon>
    </lineage>
</organism>
<dbReference type="SUPFAM" id="SSF143081">
    <property type="entry name" value="BB1717-like"/>
    <property type="match status" value="1"/>
</dbReference>
<keyword evidence="4 8" id="KW-0378">Hydrolase</keyword>
<dbReference type="Proteomes" id="UP001248709">
    <property type="component" value="Unassembled WGS sequence"/>
</dbReference>
<comment type="similarity">
    <text evidence="1 8">Belongs to the SOS response-associated peptidase family.</text>
</comment>
<evidence type="ECO:0000256" key="8">
    <source>
        <dbReference type="RuleBase" id="RU364100"/>
    </source>
</evidence>
<evidence type="ECO:0000256" key="2">
    <source>
        <dbReference type="ARBA" id="ARBA00022670"/>
    </source>
</evidence>
<keyword evidence="7" id="KW-0456">Lyase</keyword>
<evidence type="ECO:0000256" key="6">
    <source>
        <dbReference type="ARBA" id="ARBA00023125"/>
    </source>
</evidence>
<dbReference type="Gene3D" id="3.90.1680.10">
    <property type="entry name" value="SOS response associated peptidase-like"/>
    <property type="match status" value="1"/>
</dbReference>
<accession>A0ABU3H6F3</accession>
<protein>
    <recommendedName>
        <fullName evidence="8">Abasic site processing protein</fullName>
        <ecNumber evidence="8">3.4.-.-</ecNumber>
    </recommendedName>
</protein>
<evidence type="ECO:0000256" key="3">
    <source>
        <dbReference type="ARBA" id="ARBA00022763"/>
    </source>
</evidence>
<comment type="caution">
    <text evidence="9">The sequence shown here is derived from an EMBL/GenBank/DDBJ whole genome shotgun (WGS) entry which is preliminary data.</text>
</comment>
<keyword evidence="6" id="KW-0238">DNA-binding</keyword>
<dbReference type="PANTHER" id="PTHR13604">
    <property type="entry name" value="DC12-RELATED"/>
    <property type="match status" value="1"/>
</dbReference>
<proteinExistence type="inferred from homology"/>
<dbReference type="RefSeq" id="WP_312000973.1">
    <property type="nucleotide sequence ID" value="NZ_JAUSUY010000006.1"/>
</dbReference>
<keyword evidence="5" id="KW-0190">Covalent protein-DNA linkage</keyword>
<dbReference type="EC" id="3.4.-.-" evidence="8"/>
<sequence length="224" mass="25196">MCGRYTITVSMEELMRIYNTPDMTIVNYAPKYNAAPTQYIPAVIGSGPGNRIGQLRWGLVPSWAKDDKSGGKMINIRAETLTSKPSFRRLLSSRRCVIPADGFYEWQNLGSAKQPMRILMRDGSVFSMAGIYDIWVDTEGKKLATCSIITTEPNELTAEIHNRMPVILRPEAVDPWLDRSNQDADRLAKLLKPYDPGEMRAYPVSAKVGNVRNDSRDLIDEVQP</sequence>
<keyword evidence="3" id="KW-0227">DNA damage</keyword>
<evidence type="ECO:0000313" key="10">
    <source>
        <dbReference type="Proteomes" id="UP001248709"/>
    </source>
</evidence>
<name>A0ABU3H6F3_9BACL</name>
<evidence type="ECO:0000256" key="7">
    <source>
        <dbReference type="ARBA" id="ARBA00023239"/>
    </source>
</evidence>
<reference evidence="9 10" key="1">
    <citation type="submission" date="2023-07" db="EMBL/GenBank/DDBJ databases">
        <title>Genomic Encyclopedia of Type Strains, Phase IV (KMG-IV): sequencing the most valuable type-strain genomes for metagenomic binning, comparative biology and taxonomic classification.</title>
        <authorList>
            <person name="Goeker M."/>
        </authorList>
    </citation>
    <scope>NUCLEOTIDE SEQUENCE [LARGE SCALE GENOMIC DNA]</scope>
    <source>
        <strain evidence="9 10">T98</strain>
    </source>
</reference>
<gene>
    <name evidence="9" type="ORF">J2Z22_001905</name>
</gene>
<evidence type="ECO:0000256" key="1">
    <source>
        <dbReference type="ARBA" id="ARBA00008136"/>
    </source>
</evidence>
<evidence type="ECO:0000256" key="5">
    <source>
        <dbReference type="ARBA" id="ARBA00023124"/>
    </source>
</evidence>